<evidence type="ECO:0000313" key="1">
    <source>
        <dbReference type="EMBL" id="KAJ8774366.1"/>
    </source>
</evidence>
<protein>
    <submittedName>
        <fullName evidence="1">Uncharacterized protein</fullName>
    </submittedName>
</protein>
<gene>
    <name evidence="1" type="ORF">K2173_011615</name>
</gene>
<sequence>MEEEVVREEGNVKDLGFDEDVVHDDEVNIHAIKEGSSNNENVGTCENGVKGDNEVEGEDDDEVEGVHNTFDVSIQDGQ</sequence>
<reference evidence="1 2" key="1">
    <citation type="submission" date="2021-09" db="EMBL/GenBank/DDBJ databases">
        <title>Genomic insights and catalytic innovation underlie evolution of tropane alkaloids biosynthesis.</title>
        <authorList>
            <person name="Wang Y.-J."/>
            <person name="Tian T."/>
            <person name="Huang J.-P."/>
            <person name="Huang S.-X."/>
        </authorList>
    </citation>
    <scope>NUCLEOTIDE SEQUENCE [LARGE SCALE GENOMIC DNA]</scope>
    <source>
        <strain evidence="1">KIB-2018</strain>
        <tissue evidence="1">Leaf</tissue>
    </source>
</reference>
<name>A0AAV8U4Z5_9ROSI</name>
<keyword evidence="2" id="KW-1185">Reference proteome</keyword>
<proteinExistence type="predicted"/>
<comment type="caution">
    <text evidence="1">The sequence shown here is derived from an EMBL/GenBank/DDBJ whole genome shotgun (WGS) entry which is preliminary data.</text>
</comment>
<dbReference type="AlphaFoldDB" id="A0AAV8U4Z5"/>
<organism evidence="1 2">
    <name type="scientific">Erythroxylum novogranatense</name>
    <dbReference type="NCBI Taxonomy" id="1862640"/>
    <lineage>
        <taxon>Eukaryota</taxon>
        <taxon>Viridiplantae</taxon>
        <taxon>Streptophyta</taxon>
        <taxon>Embryophyta</taxon>
        <taxon>Tracheophyta</taxon>
        <taxon>Spermatophyta</taxon>
        <taxon>Magnoliopsida</taxon>
        <taxon>eudicotyledons</taxon>
        <taxon>Gunneridae</taxon>
        <taxon>Pentapetalae</taxon>
        <taxon>rosids</taxon>
        <taxon>fabids</taxon>
        <taxon>Malpighiales</taxon>
        <taxon>Erythroxylaceae</taxon>
        <taxon>Erythroxylum</taxon>
    </lineage>
</organism>
<accession>A0AAV8U4Z5</accession>
<evidence type="ECO:0000313" key="2">
    <source>
        <dbReference type="Proteomes" id="UP001159364"/>
    </source>
</evidence>
<dbReference type="EMBL" id="JAIWQS010000001">
    <property type="protein sequence ID" value="KAJ8774366.1"/>
    <property type="molecule type" value="Genomic_DNA"/>
</dbReference>
<dbReference type="Proteomes" id="UP001159364">
    <property type="component" value="Linkage Group LG01"/>
</dbReference>